<evidence type="ECO:0000313" key="3">
    <source>
        <dbReference type="Proteomes" id="UP000659654"/>
    </source>
</evidence>
<dbReference type="PANTHER" id="PTHR45907:SF22">
    <property type="entry name" value="G PROTEIN-COUPLED RECEPTOR"/>
    <property type="match status" value="1"/>
</dbReference>
<feature type="transmembrane region" description="Helical" evidence="1">
    <location>
        <begin position="163"/>
        <end position="184"/>
    </location>
</feature>
<proteinExistence type="predicted"/>
<accession>A0A7I8X4S9</accession>
<keyword evidence="1" id="KW-1133">Transmembrane helix</keyword>
<keyword evidence="3" id="KW-1185">Reference proteome</keyword>
<protein>
    <submittedName>
        <fullName evidence="2">(pine wood nematode) hypothetical protein</fullName>
    </submittedName>
</protein>
<dbReference type="Proteomes" id="UP000659654">
    <property type="component" value="Unassembled WGS sequence"/>
</dbReference>
<dbReference type="EMBL" id="CAJFDI010000006">
    <property type="protein sequence ID" value="CAD5233747.1"/>
    <property type="molecule type" value="Genomic_DNA"/>
</dbReference>
<feature type="transmembrane region" description="Helical" evidence="1">
    <location>
        <begin position="243"/>
        <end position="268"/>
    </location>
</feature>
<dbReference type="Pfam" id="PF10317">
    <property type="entry name" value="7TM_GPCR_Srd"/>
    <property type="match status" value="1"/>
</dbReference>
<keyword evidence="1" id="KW-0812">Transmembrane</keyword>
<sequence>MAFVIHNAPSLENPFAWDMVDDNFTAFYEPYDELQNLTAFLLTNYCITSFGGGIVSFLMLYLVLFKTSGALKKYRKMLFICCITDLTYWVVDNFMWMKVKEKDGVFIVKMEGLAGHLSFAYRAFTMAFYVWSTCFLNAMLPVQFYFRYYSLTRQIFLTASQTLGLCAIALVVTIPTLFFTFISFNRSPDEQPGFNYGQLWYQEFPLPELLFGDVAIIPLFISVVPCLLIVATAFLYMDTGRMCCYCVIATSWIPVLNPIITIVVIVPFRRTVRGLFRKRAAVNSTASNLSITAIT</sequence>
<feature type="transmembrane region" description="Helical" evidence="1">
    <location>
        <begin position="77"/>
        <end position="99"/>
    </location>
</feature>
<gene>
    <name evidence="2" type="ORF">BXYJ_LOCUS13838</name>
</gene>
<feature type="transmembrane region" description="Helical" evidence="1">
    <location>
        <begin position="42"/>
        <end position="65"/>
    </location>
</feature>
<dbReference type="SMR" id="A0A7I8X4S9"/>
<dbReference type="InterPro" id="IPR019423">
    <property type="entry name" value="7TM_GPCR_serpentine_rcpt_Srj"/>
</dbReference>
<evidence type="ECO:0000256" key="1">
    <source>
        <dbReference type="SAM" id="Phobius"/>
    </source>
</evidence>
<feature type="transmembrane region" description="Helical" evidence="1">
    <location>
        <begin position="119"/>
        <end position="142"/>
    </location>
</feature>
<reference evidence="2" key="1">
    <citation type="submission" date="2020-09" db="EMBL/GenBank/DDBJ databases">
        <authorList>
            <person name="Kikuchi T."/>
        </authorList>
    </citation>
    <scope>NUCLEOTIDE SEQUENCE</scope>
    <source>
        <strain evidence="2">Ka4C1</strain>
    </source>
</reference>
<dbReference type="PANTHER" id="PTHR45907">
    <property type="entry name" value="SERPENTINE RECEPTOR, CLASS J"/>
    <property type="match status" value="1"/>
</dbReference>
<dbReference type="InterPro" id="IPR019421">
    <property type="entry name" value="7TM_GPCR_serpentine_rcpt_Srd"/>
</dbReference>
<dbReference type="EMBL" id="CAJFCV020000006">
    <property type="protein sequence ID" value="CAG9129108.1"/>
    <property type="molecule type" value="Genomic_DNA"/>
</dbReference>
<keyword evidence="1" id="KW-0472">Membrane</keyword>
<dbReference type="Proteomes" id="UP000582659">
    <property type="component" value="Unassembled WGS sequence"/>
</dbReference>
<feature type="transmembrane region" description="Helical" evidence="1">
    <location>
        <begin position="215"/>
        <end position="236"/>
    </location>
</feature>
<comment type="caution">
    <text evidence="2">The sequence shown here is derived from an EMBL/GenBank/DDBJ whole genome shotgun (WGS) entry which is preliminary data.</text>
</comment>
<name>A0A7I8X4S9_BURXY</name>
<organism evidence="2 3">
    <name type="scientific">Bursaphelenchus xylophilus</name>
    <name type="common">Pinewood nematode worm</name>
    <name type="synonym">Aphelenchoides xylophilus</name>
    <dbReference type="NCBI Taxonomy" id="6326"/>
    <lineage>
        <taxon>Eukaryota</taxon>
        <taxon>Metazoa</taxon>
        <taxon>Ecdysozoa</taxon>
        <taxon>Nematoda</taxon>
        <taxon>Chromadorea</taxon>
        <taxon>Rhabditida</taxon>
        <taxon>Tylenchina</taxon>
        <taxon>Tylenchomorpha</taxon>
        <taxon>Aphelenchoidea</taxon>
        <taxon>Aphelenchoididae</taxon>
        <taxon>Bursaphelenchus</taxon>
    </lineage>
</organism>
<dbReference type="AlphaFoldDB" id="A0A7I8X4S9"/>
<evidence type="ECO:0000313" key="2">
    <source>
        <dbReference type="EMBL" id="CAD5233747.1"/>
    </source>
</evidence>